<feature type="region of interest" description="Disordered" evidence="1">
    <location>
        <begin position="1"/>
        <end position="35"/>
    </location>
</feature>
<evidence type="ECO:0000256" key="1">
    <source>
        <dbReference type="SAM" id="MobiDB-lite"/>
    </source>
</evidence>
<dbReference type="AlphaFoldDB" id="A0A1J9QR41"/>
<dbReference type="RefSeq" id="XP_020127141.1">
    <property type="nucleotide sequence ID" value="XM_020277278.1"/>
</dbReference>
<reference evidence="2 3" key="1">
    <citation type="submission" date="2016-10" db="EMBL/GenBank/DDBJ databases">
        <title>Proteomics and genomics reveal pathogen-plant mechanisms compatible with a hemibiotrophic lifestyle of Diplodia corticola.</title>
        <authorList>
            <person name="Fernandes I."/>
            <person name="De Jonge R."/>
            <person name="Van De Peer Y."/>
            <person name="Devreese B."/>
            <person name="Alves A."/>
            <person name="Esteves A.C."/>
        </authorList>
    </citation>
    <scope>NUCLEOTIDE SEQUENCE [LARGE SCALE GENOMIC DNA]</scope>
    <source>
        <strain evidence="2 3">CBS 112549</strain>
    </source>
</reference>
<proteinExistence type="predicted"/>
<accession>A0A1J9QR41</accession>
<protein>
    <submittedName>
        <fullName evidence="2">Uncharacterized protein</fullName>
    </submittedName>
</protein>
<feature type="compositionally biased region" description="Low complexity" evidence="1">
    <location>
        <begin position="26"/>
        <end position="35"/>
    </location>
</feature>
<organism evidence="2 3">
    <name type="scientific">Diplodia corticola</name>
    <dbReference type="NCBI Taxonomy" id="236234"/>
    <lineage>
        <taxon>Eukaryota</taxon>
        <taxon>Fungi</taxon>
        <taxon>Dikarya</taxon>
        <taxon>Ascomycota</taxon>
        <taxon>Pezizomycotina</taxon>
        <taxon>Dothideomycetes</taxon>
        <taxon>Dothideomycetes incertae sedis</taxon>
        <taxon>Botryosphaeriales</taxon>
        <taxon>Botryosphaeriaceae</taxon>
        <taxon>Diplodia</taxon>
    </lineage>
</organism>
<keyword evidence="3" id="KW-1185">Reference proteome</keyword>
<dbReference type="Proteomes" id="UP000183809">
    <property type="component" value="Unassembled WGS sequence"/>
</dbReference>
<comment type="caution">
    <text evidence="2">The sequence shown here is derived from an EMBL/GenBank/DDBJ whole genome shotgun (WGS) entry which is preliminary data.</text>
</comment>
<sequence>MDIRPDADDGGAHSVDIDVHPPEAPPIAAARPSSSVTTTGSLATLYGLAVWGVDGVPKEELVRDEQRLLRKAETVYAQFLAQPLNEMRE</sequence>
<feature type="compositionally biased region" description="Basic and acidic residues" evidence="1">
    <location>
        <begin position="1"/>
        <end position="21"/>
    </location>
</feature>
<evidence type="ECO:0000313" key="3">
    <source>
        <dbReference type="Proteomes" id="UP000183809"/>
    </source>
</evidence>
<evidence type="ECO:0000313" key="2">
    <source>
        <dbReference type="EMBL" id="OJD30881.1"/>
    </source>
</evidence>
<gene>
    <name evidence="2" type="ORF">BKCO1_5400069</name>
</gene>
<dbReference type="GeneID" id="31017539"/>
<name>A0A1J9QR41_9PEZI</name>
<dbReference type="EMBL" id="MNUE01000054">
    <property type="protein sequence ID" value="OJD30881.1"/>
    <property type="molecule type" value="Genomic_DNA"/>
</dbReference>